<sequence length="102" mass="11261">MYIGFHYHEILVLTGGTALVDGNDLPAFVGNGTYIGGYPQTDLKTSSETVGDLTQIQAQIERKGTHYGVKPLGIPMPRTIKLENDAYQCPTLTHHCKCFKTY</sequence>
<keyword evidence="2" id="KW-1185">Reference proteome</keyword>
<proteinExistence type="predicted"/>
<dbReference type="PANTHER" id="PTHR31052">
    <property type="entry name" value="COBRA-LIKE PROTEIN 7"/>
    <property type="match status" value="1"/>
</dbReference>
<reference evidence="1 2" key="2">
    <citation type="submission" date="2020-07" db="EMBL/GenBank/DDBJ databases">
        <title>Genome assembly of wild tea tree DASZ reveals pedigree and selection history of tea varieties.</title>
        <authorList>
            <person name="Zhang W."/>
        </authorList>
    </citation>
    <scope>NUCLEOTIDE SEQUENCE [LARGE SCALE GENOMIC DNA]</scope>
    <source>
        <strain evidence="2">cv. G240</strain>
        <tissue evidence="1">Leaf</tissue>
    </source>
</reference>
<dbReference type="PANTHER" id="PTHR31052:SF2">
    <property type="entry name" value="COBRA-LIKE PROTEIN 10"/>
    <property type="match status" value="1"/>
</dbReference>
<comment type="caution">
    <text evidence="1">The sequence shown here is derived from an EMBL/GenBank/DDBJ whole genome shotgun (WGS) entry which is preliminary data.</text>
</comment>
<accession>A0A7J7GS53</accession>
<organism evidence="1 2">
    <name type="scientific">Camellia sinensis</name>
    <name type="common">Tea plant</name>
    <name type="synonym">Thea sinensis</name>
    <dbReference type="NCBI Taxonomy" id="4442"/>
    <lineage>
        <taxon>Eukaryota</taxon>
        <taxon>Viridiplantae</taxon>
        <taxon>Streptophyta</taxon>
        <taxon>Embryophyta</taxon>
        <taxon>Tracheophyta</taxon>
        <taxon>Spermatophyta</taxon>
        <taxon>Magnoliopsida</taxon>
        <taxon>eudicotyledons</taxon>
        <taxon>Gunneridae</taxon>
        <taxon>Pentapetalae</taxon>
        <taxon>asterids</taxon>
        <taxon>Ericales</taxon>
        <taxon>Theaceae</taxon>
        <taxon>Camellia</taxon>
    </lineage>
</organism>
<name>A0A7J7GS53_CAMSI</name>
<protein>
    <submittedName>
        <fullName evidence="1">Uncharacterized protein</fullName>
    </submittedName>
</protein>
<evidence type="ECO:0000313" key="2">
    <source>
        <dbReference type="Proteomes" id="UP000593564"/>
    </source>
</evidence>
<evidence type="ECO:0000313" key="1">
    <source>
        <dbReference type="EMBL" id="KAF5943613.1"/>
    </source>
</evidence>
<dbReference type="Proteomes" id="UP000593564">
    <property type="component" value="Unassembled WGS sequence"/>
</dbReference>
<gene>
    <name evidence="1" type="ORF">HYC85_017690</name>
</gene>
<dbReference type="AlphaFoldDB" id="A0A7J7GS53"/>
<dbReference type="EMBL" id="JACBKZ010000008">
    <property type="protein sequence ID" value="KAF5943613.1"/>
    <property type="molecule type" value="Genomic_DNA"/>
</dbReference>
<reference evidence="2" key="1">
    <citation type="journal article" date="2020" name="Nat. Commun.">
        <title>Genome assembly of wild tea tree DASZ reveals pedigree and selection history of tea varieties.</title>
        <authorList>
            <person name="Zhang W."/>
            <person name="Zhang Y."/>
            <person name="Qiu H."/>
            <person name="Guo Y."/>
            <person name="Wan H."/>
            <person name="Zhang X."/>
            <person name="Scossa F."/>
            <person name="Alseekh S."/>
            <person name="Zhang Q."/>
            <person name="Wang P."/>
            <person name="Xu L."/>
            <person name="Schmidt M.H."/>
            <person name="Jia X."/>
            <person name="Li D."/>
            <person name="Zhu A."/>
            <person name="Guo F."/>
            <person name="Chen W."/>
            <person name="Ni D."/>
            <person name="Usadel B."/>
            <person name="Fernie A.R."/>
            <person name="Wen W."/>
        </authorList>
    </citation>
    <scope>NUCLEOTIDE SEQUENCE [LARGE SCALE GENOMIC DNA]</scope>
    <source>
        <strain evidence="2">cv. G240</strain>
    </source>
</reference>